<proteinExistence type="predicted"/>
<dbReference type="EMBL" id="GG678666">
    <property type="protein sequence ID" value="EER08944.1"/>
    <property type="molecule type" value="Genomic_DNA"/>
</dbReference>
<organism evidence="5">
    <name type="scientific">Perkinsus marinus (strain ATCC 50983 / TXsc)</name>
    <dbReference type="NCBI Taxonomy" id="423536"/>
    <lineage>
        <taxon>Eukaryota</taxon>
        <taxon>Sar</taxon>
        <taxon>Alveolata</taxon>
        <taxon>Perkinsozoa</taxon>
        <taxon>Perkinsea</taxon>
        <taxon>Perkinsida</taxon>
        <taxon>Perkinsidae</taxon>
        <taxon>Perkinsus</taxon>
    </lineage>
</organism>
<dbReference type="GeneID" id="9039410"/>
<dbReference type="GO" id="GO:0046983">
    <property type="term" value="F:protein dimerization activity"/>
    <property type="evidence" value="ECO:0007669"/>
    <property type="project" value="InterPro"/>
</dbReference>
<protein>
    <recommendedName>
        <fullName evidence="1">HAT C-terminal dimerisation domain-containing protein</fullName>
    </recommendedName>
</protein>
<dbReference type="InterPro" id="IPR012337">
    <property type="entry name" value="RNaseH-like_sf"/>
</dbReference>
<dbReference type="RefSeq" id="XP_002777128.1">
    <property type="nucleotide sequence ID" value="XM_002777082.1"/>
</dbReference>
<evidence type="ECO:0000313" key="4">
    <source>
        <dbReference type="EMBL" id="EER19171.1"/>
    </source>
</evidence>
<sequence>MVTEYRRRIKGEESILRREDLIEALKGWSLITENSNENNIHTNHSTSENDAAEANMLEQVVEIADDSLLQGLIDVKDLPRWSERGRDRTADEKALLIDKEVKQWAKLGGHCEDYETFWNTAKLDYPYLARTATVARGVVISTACVESLFSEIRDIIGDKRTRMRMEVVEALLKTRHTYRLWDNDK</sequence>
<evidence type="ECO:0000313" key="2">
    <source>
        <dbReference type="EMBL" id="EEQ98825.1"/>
    </source>
</evidence>
<keyword evidence="5" id="KW-1185">Reference proteome</keyword>
<dbReference type="AlphaFoldDB" id="C5K8G4"/>
<dbReference type="GeneID" id="9064853"/>
<evidence type="ECO:0000313" key="3">
    <source>
        <dbReference type="EMBL" id="EER08944.1"/>
    </source>
</evidence>
<dbReference type="Pfam" id="PF05699">
    <property type="entry name" value="Dimer_Tnp_hAT"/>
    <property type="match status" value="1"/>
</dbReference>
<dbReference type="SUPFAM" id="SSF53098">
    <property type="entry name" value="Ribonuclease H-like"/>
    <property type="match status" value="1"/>
</dbReference>
<reference evidence="4 5" key="1">
    <citation type="submission" date="2008-07" db="EMBL/GenBank/DDBJ databases">
        <authorList>
            <person name="El-Sayed N."/>
            <person name="Caler E."/>
            <person name="Inman J."/>
            <person name="Amedeo P."/>
            <person name="Hass B."/>
            <person name="Wortman J."/>
        </authorList>
    </citation>
    <scope>NUCLEOTIDE SEQUENCE [LARGE SCALE GENOMIC DNA]</scope>
    <source>
        <strain evidence="4">ATCC 50983</strain>
        <strain evidence="5">ATCC 50983 / TXsc</strain>
    </source>
</reference>
<dbReference type="RefSeq" id="XP_002766108.1">
    <property type="nucleotide sequence ID" value="XM_002766062.1"/>
</dbReference>
<dbReference type="GeneID" id="9062955"/>
<name>C5K8G4_PERM5</name>
<dbReference type="RefSeq" id="XP_002787375.1">
    <property type="nucleotide sequence ID" value="XM_002787329.1"/>
</dbReference>
<evidence type="ECO:0000313" key="5">
    <source>
        <dbReference type="Proteomes" id="UP000007800"/>
    </source>
</evidence>
<dbReference type="EMBL" id="GG686213">
    <property type="protein sequence ID" value="EEQ98825.1"/>
    <property type="molecule type" value="Genomic_DNA"/>
</dbReference>
<accession>C5K8G4</accession>
<evidence type="ECO:0000259" key="1">
    <source>
        <dbReference type="Pfam" id="PF05699"/>
    </source>
</evidence>
<dbReference type="InterPro" id="IPR008906">
    <property type="entry name" value="HATC_C_dom"/>
</dbReference>
<feature type="domain" description="HAT C-terminal dimerisation" evidence="1">
    <location>
        <begin position="116"/>
        <end position="175"/>
    </location>
</feature>
<gene>
    <name evidence="2" type="ORF">Pmar_PMAR007206</name>
    <name evidence="3" type="ORF">Pmar_PMAR014110</name>
    <name evidence="4" type="ORF">Pmar_PMAR028636</name>
</gene>
<dbReference type="EMBL" id="GG671131">
    <property type="protein sequence ID" value="EER19171.1"/>
    <property type="molecule type" value="Genomic_DNA"/>
</dbReference>
<dbReference type="Proteomes" id="UP000007800">
    <property type="component" value="Unassembled WGS sequence"/>
</dbReference>